<name>A0A5Q4VFK8_9BACT</name>
<sequence length="169" mass="20050">MLRTPYLLMIIFISALMLTQESMAGPPDFRLVRWGMGKIAVMAAEKNVPEPVSGPYLAYRIWLLDQEVFLRYRFVENRLLEARYVFTQNSSYGEEKIRQVLESKYGAGKTESEDQSRWIWETERTKILMDKTDEGYPRVLYTGKEMALWFNDRQQNRLQEEKAKILDMF</sequence>
<dbReference type="AlphaFoldDB" id="A0A5Q4VFK8"/>
<dbReference type="RefSeq" id="WP_139447513.1">
    <property type="nucleotide sequence ID" value="NZ_VDMB01000006.1"/>
</dbReference>
<proteinExistence type="predicted"/>
<dbReference type="EMBL" id="VDMB01000006">
    <property type="protein sequence ID" value="TYT75042.1"/>
    <property type="molecule type" value="Genomic_DNA"/>
</dbReference>
<keyword evidence="2" id="KW-1185">Reference proteome</keyword>
<gene>
    <name evidence="1" type="ORF">FIM25_06485</name>
</gene>
<comment type="caution">
    <text evidence="1">The sequence shown here is derived from an EMBL/GenBank/DDBJ whole genome shotgun (WGS) entry which is preliminary data.</text>
</comment>
<dbReference type="Proteomes" id="UP000321899">
    <property type="component" value="Unassembled WGS sequence"/>
</dbReference>
<accession>A0A5Q4VFK8</accession>
<organism evidence="1 2">
    <name type="scientific">Desulfobotulus mexicanus</name>
    <dbReference type="NCBI Taxonomy" id="2586642"/>
    <lineage>
        <taxon>Bacteria</taxon>
        <taxon>Pseudomonadati</taxon>
        <taxon>Thermodesulfobacteriota</taxon>
        <taxon>Desulfobacteria</taxon>
        <taxon>Desulfobacterales</taxon>
        <taxon>Desulfobacteraceae</taxon>
        <taxon>Desulfobotulus</taxon>
    </lineage>
</organism>
<evidence type="ECO:0000313" key="2">
    <source>
        <dbReference type="Proteomes" id="UP000321899"/>
    </source>
</evidence>
<reference evidence="1 2" key="1">
    <citation type="submission" date="2019-06" db="EMBL/GenBank/DDBJ databases">
        <title>Desulfobotulus mexicanus sp. nov., a novel sulfate-reducing bacterium isolated from the sediment of an alkaline crater lake in Mexico.</title>
        <authorList>
            <person name="Hirschler-Rea A."/>
        </authorList>
    </citation>
    <scope>NUCLEOTIDE SEQUENCE [LARGE SCALE GENOMIC DNA]</scope>
    <source>
        <strain evidence="1 2">PAR22N</strain>
    </source>
</reference>
<dbReference type="OrthoDB" id="951825at2"/>
<protein>
    <submittedName>
        <fullName evidence="1">Uncharacterized protein</fullName>
    </submittedName>
</protein>
<evidence type="ECO:0000313" key="1">
    <source>
        <dbReference type="EMBL" id="TYT75042.1"/>
    </source>
</evidence>